<protein>
    <recommendedName>
        <fullName evidence="1">Helix-turn-helix domain-containing protein</fullName>
    </recommendedName>
</protein>
<dbReference type="PANTHER" id="PTHR21301:SF12">
    <property type="match status" value="1"/>
</dbReference>
<dbReference type="Proteomes" id="UP001176940">
    <property type="component" value="Unassembled WGS sequence"/>
</dbReference>
<proteinExistence type="predicted"/>
<sequence length="272" mass="31801">MKRLLEDTFVTPDVITFLMGLLEIVLTKNFFMFEDQFYLQVQGTAMGSNTVYQTHCLLWRRYIDDVFCLWHGTSESLLQFFNEINAIWPELTFTLNVDKYEINFLNTKVLQDQEGKLTLDLYTKASDRNNLLLYQSCHPKAIKKLVPVSQFESIWRIVSNPEIRSQRLEEMKQKFVQRGYPQQLLQQAQSIVHTSPRPSTSKRIAFVHTYHPFVYKVPFLPCFRRPSNLKNKIVRAGIGSSLTSSRQTFLCTPRKGTFPCLQCAQCKCSQRF</sequence>
<dbReference type="EMBL" id="CAUEEQ010062173">
    <property type="protein sequence ID" value="CAJ0964657.1"/>
    <property type="molecule type" value="Genomic_DNA"/>
</dbReference>
<evidence type="ECO:0000313" key="2">
    <source>
        <dbReference type="EMBL" id="CAJ0964657.1"/>
    </source>
</evidence>
<comment type="caution">
    <text evidence="2">The sequence shown here is derived from an EMBL/GenBank/DDBJ whole genome shotgun (WGS) entry which is preliminary data.</text>
</comment>
<name>A0ABN9MDK5_9NEOB</name>
<keyword evidence="3" id="KW-1185">Reference proteome</keyword>
<dbReference type="InterPro" id="IPR058912">
    <property type="entry name" value="HTH_animal"/>
</dbReference>
<accession>A0ABN9MDK5</accession>
<dbReference type="Pfam" id="PF26215">
    <property type="entry name" value="HTH_animal"/>
    <property type="match status" value="1"/>
</dbReference>
<feature type="domain" description="Helix-turn-helix" evidence="1">
    <location>
        <begin position="131"/>
        <end position="187"/>
    </location>
</feature>
<dbReference type="PANTHER" id="PTHR21301">
    <property type="entry name" value="REVERSE TRANSCRIPTASE"/>
    <property type="match status" value="1"/>
</dbReference>
<organism evidence="2 3">
    <name type="scientific">Ranitomeya imitator</name>
    <name type="common">mimic poison frog</name>
    <dbReference type="NCBI Taxonomy" id="111125"/>
    <lineage>
        <taxon>Eukaryota</taxon>
        <taxon>Metazoa</taxon>
        <taxon>Chordata</taxon>
        <taxon>Craniata</taxon>
        <taxon>Vertebrata</taxon>
        <taxon>Euteleostomi</taxon>
        <taxon>Amphibia</taxon>
        <taxon>Batrachia</taxon>
        <taxon>Anura</taxon>
        <taxon>Neobatrachia</taxon>
        <taxon>Hyloidea</taxon>
        <taxon>Dendrobatidae</taxon>
        <taxon>Dendrobatinae</taxon>
        <taxon>Ranitomeya</taxon>
    </lineage>
</organism>
<reference evidence="2" key="1">
    <citation type="submission" date="2023-07" db="EMBL/GenBank/DDBJ databases">
        <authorList>
            <person name="Stuckert A."/>
        </authorList>
    </citation>
    <scope>NUCLEOTIDE SEQUENCE</scope>
</reference>
<evidence type="ECO:0000259" key="1">
    <source>
        <dbReference type="Pfam" id="PF26215"/>
    </source>
</evidence>
<evidence type="ECO:0000313" key="3">
    <source>
        <dbReference type="Proteomes" id="UP001176940"/>
    </source>
</evidence>
<gene>
    <name evidence="2" type="ORF">RIMI_LOCUS19459555</name>
</gene>